<evidence type="ECO:0000256" key="1">
    <source>
        <dbReference type="SAM" id="MobiDB-lite"/>
    </source>
</evidence>
<feature type="region of interest" description="Disordered" evidence="1">
    <location>
        <begin position="35"/>
        <end position="61"/>
    </location>
</feature>
<evidence type="ECO:0000313" key="3">
    <source>
        <dbReference type="Proteomes" id="UP000540519"/>
    </source>
</evidence>
<dbReference type="OrthoDB" id="1363909at2"/>
<organism evidence="2 3">
    <name type="scientific">Zobellia amurskyensis</name>
    <dbReference type="NCBI Taxonomy" id="248905"/>
    <lineage>
        <taxon>Bacteria</taxon>
        <taxon>Pseudomonadati</taxon>
        <taxon>Bacteroidota</taxon>
        <taxon>Flavobacteriia</taxon>
        <taxon>Flavobacteriales</taxon>
        <taxon>Flavobacteriaceae</taxon>
        <taxon>Zobellia</taxon>
    </lineage>
</organism>
<sequence>MRKRQICSYCGDGFIPTRRGAQKFCSNSCRSRNWQSKQRDKSKNQALNKPHNEGLQISKTTTGEKMSLAGVGNAATGVAVVELAKNMLTSAENKPATKKDIQELKTLIKSRYLPIKNLGKDATGRTPNYDVLTGYLVYLYR</sequence>
<proteinExistence type="predicted"/>
<evidence type="ECO:0000313" key="2">
    <source>
        <dbReference type="EMBL" id="MUH35512.1"/>
    </source>
</evidence>
<comment type="caution">
    <text evidence="2">The sequence shown here is derived from an EMBL/GenBank/DDBJ whole genome shotgun (WGS) entry which is preliminary data.</text>
</comment>
<protein>
    <submittedName>
        <fullName evidence="2">Uncharacterized protein</fullName>
    </submittedName>
</protein>
<dbReference type="AlphaFoldDB" id="A0A7X2ZSC4"/>
<gene>
    <name evidence="2" type="ORF">D9O36_06655</name>
</gene>
<dbReference type="RefSeq" id="WP_155599316.1">
    <property type="nucleotide sequence ID" value="NZ_RCNR01000009.1"/>
</dbReference>
<accession>A0A7X2ZSC4</accession>
<dbReference type="Proteomes" id="UP000540519">
    <property type="component" value="Unassembled WGS sequence"/>
</dbReference>
<reference evidence="2 3" key="1">
    <citation type="journal article" date="2019" name="Mar. Drugs">
        <title>Comparative Genomics and CAZyme Genome Repertoires of Marine Zobellia amurskyensis KMM 3526(T) and Zobellia laminariae KMM 3676(T).</title>
        <authorList>
            <person name="Chernysheva N."/>
            <person name="Bystritskaya E."/>
            <person name="Stenkova A."/>
            <person name="Golovkin I."/>
            <person name="Nedashkovskaya O."/>
            <person name="Isaeva M."/>
        </authorList>
    </citation>
    <scope>NUCLEOTIDE SEQUENCE [LARGE SCALE GENOMIC DNA]</scope>
    <source>
        <strain evidence="2 3">KMM 3526</strain>
    </source>
</reference>
<keyword evidence="3" id="KW-1185">Reference proteome</keyword>
<name>A0A7X2ZSC4_9FLAO</name>
<dbReference type="EMBL" id="RCNR01000009">
    <property type="protein sequence ID" value="MUH35512.1"/>
    <property type="molecule type" value="Genomic_DNA"/>
</dbReference>